<accession>A0A6I0FBY8</accession>
<dbReference type="HAMAP" id="MF_00972">
    <property type="entry name" value="tRNA_aden_deaminase"/>
    <property type="match status" value="1"/>
</dbReference>
<comment type="catalytic activity">
    <reaction evidence="7 8">
        <text>adenosine(34) in tRNA + H2O + H(+) = inosine(34) in tRNA + NH4(+)</text>
        <dbReference type="Rhea" id="RHEA:43168"/>
        <dbReference type="Rhea" id="RHEA-COMP:10373"/>
        <dbReference type="Rhea" id="RHEA-COMP:10374"/>
        <dbReference type="ChEBI" id="CHEBI:15377"/>
        <dbReference type="ChEBI" id="CHEBI:15378"/>
        <dbReference type="ChEBI" id="CHEBI:28938"/>
        <dbReference type="ChEBI" id="CHEBI:74411"/>
        <dbReference type="ChEBI" id="CHEBI:82852"/>
        <dbReference type="EC" id="3.5.4.33"/>
    </reaction>
</comment>
<dbReference type="InterPro" id="IPR002125">
    <property type="entry name" value="CMP_dCMP_dom"/>
</dbReference>
<feature type="binding site" evidence="8">
    <location>
        <position position="53"/>
    </location>
    <ligand>
        <name>Zn(2+)</name>
        <dbReference type="ChEBI" id="CHEBI:29105"/>
        <note>catalytic</note>
    </ligand>
</feature>
<name>A0A6I0FBY8_9FIRM</name>
<dbReference type="OrthoDB" id="9802676at2"/>
<feature type="binding site" evidence="8">
    <location>
        <position position="83"/>
    </location>
    <ligand>
        <name>Zn(2+)</name>
        <dbReference type="ChEBI" id="CHEBI:29105"/>
        <note>catalytic</note>
    </ligand>
</feature>
<keyword evidence="5 8" id="KW-0378">Hydrolase</keyword>
<evidence type="ECO:0000256" key="8">
    <source>
        <dbReference type="HAMAP-Rule" id="MF_00972"/>
    </source>
</evidence>
<feature type="binding site" evidence="8">
    <location>
        <position position="86"/>
    </location>
    <ligand>
        <name>Zn(2+)</name>
        <dbReference type="ChEBI" id="CHEBI:29105"/>
        <note>catalytic</note>
    </ligand>
</feature>
<dbReference type="RefSeq" id="WP_151859997.1">
    <property type="nucleotide sequence ID" value="NZ_WBZC01000008.1"/>
</dbReference>
<dbReference type="InterPro" id="IPR016193">
    <property type="entry name" value="Cytidine_deaminase-like"/>
</dbReference>
<feature type="active site" description="Proton donor" evidence="8">
    <location>
        <position position="55"/>
    </location>
</feature>
<evidence type="ECO:0000313" key="10">
    <source>
        <dbReference type="EMBL" id="KAB3537852.1"/>
    </source>
</evidence>
<proteinExistence type="inferred from homology"/>
<dbReference type="NCBIfam" id="NF008113">
    <property type="entry name" value="PRK10860.1"/>
    <property type="match status" value="1"/>
</dbReference>
<dbReference type="Gene3D" id="3.40.140.10">
    <property type="entry name" value="Cytidine Deaminase, domain 2"/>
    <property type="match status" value="1"/>
</dbReference>
<comment type="subunit">
    <text evidence="2 8">Homodimer.</text>
</comment>
<keyword evidence="6 8" id="KW-0862">Zinc</keyword>
<dbReference type="GO" id="GO:0008270">
    <property type="term" value="F:zinc ion binding"/>
    <property type="evidence" value="ECO:0007669"/>
    <property type="project" value="UniProtKB-UniRule"/>
</dbReference>
<evidence type="ECO:0000256" key="2">
    <source>
        <dbReference type="ARBA" id="ARBA00011738"/>
    </source>
</evidence>
<dbReference type="SUPFAM" id="SSF53927">
    <property type="entry name" value="Cytidine deaminase-like"/>
    <property type="match status" value="1"/>
</dbReference>
<organism evidence="10 11">
    <name type="scientific">Alkaliphilus pronyensis</name>
    <dbReference type="NCBI Taxonomy" id="1482732"/>
    <lineage>
        <taxon>Bacteria</taxon>
        <taxon>Bacillati</taxon>
        <taxon>Bacillota</taxon>
        <taxon>Clostridia</taxon>
        <taxon>Peptostreptococcales</taxon>
        <taxon>Natronincolaceae</taxon>
        <taxon>Alkaliphilus</taxon>
    </lineage>
</organism>
<comment type="function">
    <text evidence="8">Catalyzes the deamination of adenosine to inosine at the wobble position 34 of tRNA(Arg2).</text>
</comment>
<evidence type="ECO:0000256" key="4">
    <source>
        <dbReference type="ARBA" id="ARBA00022723"/>
    </source>
</evidence>
<dbReference type="EC" id="3.5.4.33" evidence="8"/>
<reference evidence="10 11" key="1">
    <citation type="submission" date="2019-10" db="EMBL/GenBank/DDBJ databases">
        <title>Alkaliphilus serpentinus sp. nov. and Alkaliphilus pronyensis sp. nov., two novel anaerobic alkaliphilic species isolated from the serpentinized-hosted hydrothermal field of the Prony Bay (New Caledonia).</title>
        <authorList>
            <person name="Postec A."/>
        </authorList>
    </citation>
    <scope>NUCLEOTIDE SEQUENCE [LARGE SCALE GENOMIC DNA]</scope>
    <source>
        <strain evidence="10 11">LacV</strain>
    </source>
</reference>
<evidence type="ECO:0000256" key="1">
    <source>
        <dbReference type="ARBA" id="ARBA00010669"/>
    </source>
</evidence>
<dbReference type="InterPro" id="IPR016192">
    <property type="entry name" value="APOBEC/CMP_deaminase_Zn-bd"/>
</dbReference>
<evidence type="ECO:0000256" key="7">
    <source>
        <dbReference type="ARBA" id="ARBA00048045"/>
    </source>
</evidence>
<dbReference type="GO" id="GO:0002100">
    <property type="term" value="P:tRNA wobble adenosine to inosine editing"/>
    <property type="evidence" value="ECO:0007669"/>
    <property type="project" value="UniProtKB-UniRule"/>
</dbReference>
<dbReference type="EMBL" id="WBZC01000008">
    <property type="protein sequence ID" value="KAB3537852.1"/>
    <property type="molecule type" value="Genomic_DNA"/>
</dbReference>
<comment type="similarity">
    <text evidence="1">Belongs to the cytidine and deoxycytidylate deaminase family. ADAT2 subfamily.</text>
</comment>
<dbReference type="CDD" id="cd01285">
    <property type="entry name" value="nucleoside_deaminase"/>
    <property type="match status" value="1"/>
</dbReference>
<keyword evidence="4 8" id="KW-0479">Metal-binding</keyword>
<comment type="caution">
    <text evidence="10">The sequence shown here is derived from an EMBL/GenBank/DDBJ whole genome shotgun (WGS) entry which is preliminary data.</text>
</comment>
<evidence type="ECO:0000256" key="5">
    <source>
        <dbReference type="ARBA" id="ARBA00022801"/>
    </source>
</evidence>
<feature type="domain" description="CMP/dCMP-type deaminase" evidence="9">
    <location>
        <begin position="2"/>
        <end position="112"/>
    </location>
</feature>
<sequence>MNVDEYFMSLALEEALKAYDKREVPIGAVIVRDNKVISVGHNLRECLKDATAHAELIAIKEACDALGGWRLTNTTLYATIEPCPMCAGAILQSRIQRVVIGSMDPKAGACGSIVNLLNMNDFNHQVEITTGVLEEECADIMRRFFKELRNKGK</sequence>
<dbReference type="InterPro" id="IPR028883">
    <property type="entry name" value="tRNA_aden_deaminase"/>
</dbReference>
<evidence type="ECO:0000259" key="9">
    <source>
        <dbReference type="PROSITE" id="PS51747"/>
    </source>
</evidence>
<evidence type="ECO:0000256" key="6">
    <source>
        <dbReference type="ARBA" id="ARBA00022833"/>
    </source>
</evidence>
<keyword evidence="11" id="KW-1185">Reference proteome</keyword>
<dbReference type="Proteomes" id="UP000432715">
    <property type="component" value="Unassembled WGS sequence"/>
</dbReference>
<dbReference type="GO" id="GO:0052717">
    <property type="term" value="F:tRNA-specific adenosine-34 deaminase activity"/>
    <property type="evidence" value="ECO:0007669"/>
    <property type="project" value="UniProtKB-UniRule"/>
</dbReference>
<comment type="cofactor">
    <cofactor evidence="8">
        <name>Zn(2+)</name>
        <dbReference type="ChEBI" id="CHEBI:29105"/>
    </cofactor>
    <text evidence="8">Binds 1 zinc ion per subunit.</text>
</comment>
<evidence type="ECO:0000313" key="11">
    <source>
        <dbReference type="Proteomes" id="UP000432715"/>
    </source>
</evidence>
<dbReference type="Pfam" id="PF00383">
    <property type="entry name" value="dCMP_cyt_deam_1"/>
    <property type="match status" value="1"/>
</dbReference>
<dbReference type="AlphaFoldDB" id="A0A6I0FBY8"/>
<dbReference type="PANTHER" id="PTHR11079">
    <property type="entry name" value="CYTOSINE DEAMINASE FAMILY MEMBER"/>
    <property type="match status" value="1"/>
</dbReference>
<keyword evidence="3 8" id="KW-0819">tRNA processing</keyword>
<dbReference type="FunFam" id="3.40.140.10:FF:000005">
    <property type="entry name" value="tRNA-specific adenosine deaminase"/>
    <property type="match status" value="1"/>
</dbReference>
<protein>
    <recommendedName>
        <fullName evidence="8">tRNA-specific adenosine deaminase</fullName>
        <ecNumber evidence="8">3.5.4.33</ecNumber>
    </recommendedName>
</protein>
<dbReference type="PROSITE" id="PS51747">
    <property type="entry name" value="CYT_DCMP_DEAMINASES_2"/>
    <property type="match status" value="1"/>
</dbReference>
<evidence type="ECO:0000256" key="3">
    <source>
        <dbReference type="ARBA" id="ARBA00022694"/>
    </source>
</evidence>
<gene>
    <name evidence="8" type="primary">tadA</name>
    <name evidence="10" type="ORF">F8154_02420</name>
</gene>
<dbReference type="PROSITE" id="PS00903">
    <property type="entry name" value="CYT_DCMP_DEAMINASES_1"/>
    <property type="match status" value="1"/>
</dbReference>
<dbReference type="PANTHER" id="PTHR11079:SF202">
    <property type="entry name" value="TRNA-SPECIFIC ADENOSINE DEAMINASE"/>
    <property type="match status" value="1"/>
</dbReference>